<evidence type="ECO:0000313" key="2">
    <source>
        <dbReference type="Proteomes" id="UP000059113"/>
    </source>
</evidence>
<dbReference type="AlphaFoldDB" id="A0A168M3P2"/>
<dbReference type="EMBL" id="CP011310">
    <property type="protein sequence ID" value="ANC50547.1"/>
    <property type="molecule type" value="Genomic_DNA"/>
</dbReference>
<evidence type="ECO:0000313" key="1">
    <source>
        <dbReference type="EMBL" id="ANC50547.1"/>
    </source>
</evidence>
<sequence length="59" mass="6212">MFVGEDAHHVAFAYSKFLKGSPETSTSFIDSPPVTADISINEGSFVAVAVGRSPNIIAQ</sequence>
<dbReference type="KEGG" id="ery:CP97_14861"/>
<keyword evidence="2" id="KW-1185">Reference proteome</keyword>
<dbReference type="STRING" id="1648404.CP97_14861"/>
<reference evidence="1 2" key="1">
    <citation type="journal article" date="2015" name="Int. J. Syst. Evol. Microbiol.">
        <title>Erythrobacter atlanticus sp. nov., a bacterium from ocean sediment able to degrade polycyclic aromatic hydrocarbons.</title>
        <authorList>
            <person name="Zhuang L."/>
            <person name="Liu Y."/>
            <person name="Wang L."/>
            <person name="Wang W."/>
            <person name="Shao Z."/>
        </authorList>
    </citation>
    <scope>NUCLEOTIDE SEQUENCE [LARGE SCALE GENOMIC DNA]</scope>
    <source>
        <strain evidence="2">s21-N3</strain>
    </source>
</reference>
<reference evidence="2" key="2">
    <citation type="submission" date="2015-04" db="EMBL/GenBank/DDBJ databases">
        <title>The complete genome sequence of Erythrobacter sp. s21-N3.</title>
        <authorList>
            <person name="Zhuang L."/>
            <person name="Liu Y."/>
            <person name="Shao Z."/>
        </authorList>
    </citation>
    <scope>NUCLEOTIDE SEQUENCE [LARGE SCALE GENOMIC DNA]</scope>
    <source>
        <strain evidence="2">s21-N3</strain>
    </source>
</reference>
<accession>A0A168M3P2</accession>
<proteinExistence type="predicted"/>
<protein>
    <submittedName>
        <fullName evidence="1">Uncharacterized protein</fullName>
    </submittedName>
</protein>
<dbReference type="Proteomes" id="UP000059113">
    <property type="component" value="Chromosome"/>
</dbReference>
<gene>
    <name evidence="1" type="ORF">CP97_14861</name>
</gene>
<organism evidence="1 2">
    <name type="scientific">Aurantiacibacter atlanticus</name>
    <dbReference type="NCBI Taxonomy" id="1648404"/>
    <lineage>
        <taxon>Bacteria</taxon>
        <taxon>Pseudomonadati</taxon>
        <taxon>Pseudomonadota</taxon>
        <taxon>Alphaproteobacteria</taxon>
        <taxon>Sphingomonadales</taxon>
        <taxon>Erythrobacteraceae</taxon>
        <taxon>Aurantiacibacter</taxon>
    </lineage>
</organism>
<name>A0A168M3P2_9SPHN</name>